<dbReference type="InterPro" id="IPR008506">
    <property type="entry name" value="SND2/TMEM208"/>
</dbReference>
<accession>A0A1Y1IGX8</accession>
<dbReference type="EMBL" id="DF237339">
    <property type="protein sequence ID" value="GAQ87967.1"/>
    <property type="molecule type" value="Genomic_DNA"/>
</dbReference>
<dbReference type="Proteomes" id="UP000054558">
    <property type="component" value="Unassembled WGS sequence"/>
</dbReference>
<keyword evidence="4" id="KW-0256">Endoplasmic reticulum</keyword>
<dbReference type="GO" id="GO:0006624">
    <property type="term" value="P:vacuolar protein processing"/>
    <property type="evidence" value="ECO:0000318"/>
    <property type="project" value="GO_Central"/>
</dbReference>
<evidence type="ECO:0000256" key="3">
    <source>
        <dbReference type="ARBA" id="ARBA00022692"/>
    </source>
</evidence>
<evidence type="ECO:0000313" key="9">
    <source>
        <dbReference type="EMBL" id="GAQ87967.1"/>
    </source>
</evidence>
<feature type="compositionally biased region" description="Basic and acidic residues" evidence="7">
    <location>
        <begin position="149"/>
        <end position="173"/>
    </location>
</feature>
<evidence type="ECO:0000256" key="5">
    <source>
        <dbReference type="ARBA" id="ARBA00022989"/>
    </source>
</evidence>
<evidence type="ECO:0000256" key="6">
    <source>
        <dbReference type="ARBA" id="ARBA00023136"/>
    </source>
</evidence>
<comment type="similarity">
    <text evidence="2">Belongs to the TMEM208 family.</text>
</comment>
<dbReference type="AlphaFoldDB" id="A0A1Y1IGX8"/>
<keyword evidence="3 8" id="KW-0812">Transmembrane</keyword>
<name>A0A1Y1IGX8_KLENI</name>
<feature type="transmembrane region" description="Helical" evidence="8">
    <location>
        <begin position="117"/>
        <end position="141"/>
    </location>
</feature>
<keyword evidence="6 8" id="KW-0472">Membrane</keyword>
<evidence type="ECO:0000256" key="1">
    <source>
        <dbReference type="ARBA" id="ARBA00004477"/>
    </source>
</evidence>
<evidence type="ECO:0000256" key="8">
    <source>
        <dbReference type="SAM" id="Phobius"/>
    </source>
</evidence>
<dbReference type="Pfam" id="PF05620">
    <property type="entry name" value="TMEM208_SND2"/>
    <property type="match status" value="1"/>
</dbReference>
<comment type="subcellular location">
    <subcellularLocation>
        <location evidence="1">Endoplasmic reticulum membrane</location>
        <topology evidence="1">Multi-pass membrane protein</topology>
    </subcellularLocation>
</comment>
<dbReference type="OMA" id="PIRAGWM"/>
<proteinExistence type="inferred from homology"/>
<dbReference type="PANTHER" id="PTHR13505:SF7">
    <property type="entry name" value="TRANSMEMBRANE PROTEIN 208"/>
    <property type="match status" value="1"/>
</dbReference>
<gene>
    <name evidence="9" type="ORF">KFL_003900070</name>
</gene>
<feature type="transmembrane region" description="Helical" evidence="8">
    <location>
        <begin position="47"/>
        <end position="70"/>
    </location>
</feature>
<dbReference type="GO" id="GO:0005789">
    <property type="term" value="C:endoplasmic reticulum membrane"/>
    <property type="evidence" value="ECO:0007669"/>
    <property type="project" value="UniProtKB-SubCell"/>
</dbReference>
<evidence type="ECO:0008006" key="11">
    <source>
        <dbReference type="Google" id="ProtNLM"/>
    </source>
</evidence>
<dbReference type="GO" id="GO:0005773">
    <property type="term" value="C:vacuole"/>
    <property type="evidence" value="ECO:0007669"/>
    <property type="project" value="GOC"/>
</dbReference>
<feature type="region of interest" description="Disordered" evidence="7">
    <location>
        <begin position="147"/>
        <end position="173"/>
    </location>
</feature>
<dbReference type="PANTHER" id="PTHR13505">
    <property type="entry name" value="TRANSMEMBRANE PROTEIN 208"/>
    <property type="match status" value="1"/>
</dbReference>
<dbReference type="OrthoDB" id="276296at2759"/>
<evidence type="ECO:0000256" key="2">
    <source>
        <dbReference type="ARBA" id="ARBA00009950"/>
    </source>
</evidence>
<evidence type="ECO:0000256" key="4">
    <source>
        <dbReference type="ARBA" id="ARBA00022824"/>
    </source>
</evidence>
<feature type="transmembrane region" description="Helical" evidence="8">
    <location>
        <begin position="91"/>
        <end position="111"/>
    </location>
</feature>
<protein>
    <recommendedName>
        <fullName evidence="11">Transmembrane protein 208</fullName>
    </recommendedName>
</protein>
<sequence length="173" mass="20091">MANQGAKKRKEENERRIRLLQQLIGGANVAFILVRLVAFYSSTSWKIWLAFALSSFAYYYCYQAIAYAAAPTFDERGELMDGGSDLSIGGLLGYYHDIIYVLAFVQIGSILSDKFWYFMLVIPAFALYKAWTGIIYPYFLAPSPEYVEDEKTRKKREKLERQQKRAEKFSNRR</sequence>
<dbReference type="STRING" id="105231.A0A1Y1IGX8"/>
<keyword evidence="10" id="KW-1185">Reference proteome</keyword>
<evidence type="ECO:0000313" key="10">
    <source>
        <dbReference type="Proteomes" id="UP000054558"/>
    </source>
</evidence>
<keyword evidence="5 8" id="KW-1133">Transmembrane helix</keyword>
<evidence type="ECO:0000256" key="7">
    <source>
        <dbReference type="SAM" id="MobiDB-lite"/>
    </source>
</evidence>
<reference evidence="9 10" key="1">
    <citation type="journal article" date="2014" name="Nat. Commun.">
        <title>Klebsormidium flaccidum genome reveals primary factors for plant terrestrial adaptation.</title>
        <authorList>
            <person name="Hori K."/>
            <person name="Maruyama F."/>
            <person name="Fujisawa T."/>
            <person name="Togashi T."/>
            <person name="Yamamoto N."/>
            <person name="Seo M."/>
            <person name="Sato S."/>
            <person name="Yamada T."/>
            <person name="Mori H."/>
            <person name="Tajima N."/>
            <person name="Moriyama T."/>
            <person name="Ikeuchi M."/>
            <person name="Watanabe M."/>
            <person name="Wada H."/>
            <person name="Kobayashi K."/>
            <person name="Saito M."/>
            <person name="Masuda T."/>
            <person name="Sasaki-Sekimoto Y."/>
            <person name="Mashiguchi K."/>
            <person name="Awai K."/>
            <person name="Shimojima M."/>
            <person name="Masuda S."/>
            <person name="Iwai M."/>
            <person name="Nobusawa T."/>
            <person name="Narise T."/>
            <person name="Kondo S."/>
            <person name="Saito H."/>
            <person name="Sato R."/>
            <person name="Murakawa M."/>
            <person name="Ihara Y."/>
            <person name="Oshima-Yamada Y."/>
            <person name="Ohtaka K."/>
            <person name="Satoh M."/>
            <person name="Sonobe K."/>
            <person name="Ishii M."/>
            <person name="Ohtani R."/>
            <person name="Kanamori-Sato M."/>
            <person name="Honoki R."/>
            <person name="Miyazaki D."/>
            <person name="Mochizuki H."/>
            <person name="Umetsu J."/>
            <person name="Higashi K."/>
            <person name="Shibata D."/>
            <person name="Kamiya Y."/>
            <person name="Sato N."/>
            <person name="Nakamura Y."/>
            <person name="Tabata S."/>
            <person name="Ida S."/>
            <person name="Kurokawa K."/>
            <person name="Ohta H."/>
        </authorList>
    </citation>
    <scope>NUCLEOTIDE SEQUENCE [LARGE SCALE GENOMIC DNA]</scope>
    <source>
        <strain evidence="9 10">NIES-2285</strain>
    </source>
</reference>
<organism evidence="9 10">
    <name type="scientific">Klebsormidium nitens</name>
    <name type="common">Green alga</name>
    <name type="synonym">Ulothrix nitens</name>
    <dbReference type="NCBI Taxonomy" id="105231"/>
    <lineage>
        <taxon>Eukaryota</taxon>
        <taxon>Viridiplantae</taxon>
        <taxon>Streptophyta</taxon>
        <taxon>Klebsormidiophyceae</taxon>
        <taxon>Klebsormidiales</taxon>
        <taxon>Klebsormidiaceae</taxon>
        <taxon>Klebsormidium</taxon>
    </lineage>
</organism>